<dbReference type="Gene3D" id="1.10.238.10">
    <property type="entry name" value="EF-hand"/>
    <property type="match status" value="1"/>
</dbReference>
<evidence type="ECO:0000313" key="4">
    <source>
        <dbReference type="RefSeq" id="XP_023948603.1"/>
    </source>
</evidence>
<dbReference type="AlphaFoldDB" id="A0A6J1NUZ2"/>
<evidence type="ECO:0000313" key="3">
    <source>
        <dbReference type="Proteomes" id="UP001652582"/>
    </source>
</evidence>
<dbReference type="Proteomes" id="UP001652582">
    <property type="component" value="Chromosome 19"/>
</dbReference>
<dbReference type="InterPro" id="IPR050230">
    <property type="entry name" value="CALM/Myosin/TropC-like"/>
</dbReference>
<protein>
    <submittedName>
        <fullName evidence="4">Calmodulin-like</fullName>
    </submittedName>
</protein>
<organism evidence="3 4">
    <name type="scientific">Bicyclus anynana</name>
    <name type="common">Squinting bush brown butterfly</name>
    <dbReference type="NCBI Taxonomy" id="110368"/>
    <lineage>
        <taxon>Eukaryota</taxon>
        <taxon>Metazoa</taxon>
        <taxon>Ecdysozoa</taxon>
        <taxon>Arthropoda</taxon>
        <taxon>Hexapoda</taxon>
        <taxon>Insecta</taxon>
        <taxon>Pterygota</taxon>
        <taxon>Neoptera</taxon>
        <taxon>Endopterygota</taxon>
        <taxon>Lepidoptera</taxon>
        <taxon>Glossata</taxon>
        <taxon>Ditrysia</taxon>
        <taxon>Papilionoidea</taxon>
        <taxon>Nymphalidae</taxon>
        <taxon>Satyrinae</taxon>
        <taxon>Satyrini</taxon>
        <taxon>Mycalesina</taxon>
        <taxon>Bicyclus</taxon>
    </lineage>
</organism>
<feature type="compositionally biased region" description="Pro residues" evidence="2">
    <location>
        <begin position="210"/>
        <end position="221"/>
    </location>
</feature>
<dbReference type="PANTHER" id="PTHR23048:SF0">
    <property type="entry name" value="CALMODULIN LIKE 3"/>
    <property type="match status" value="1"/>
</dbReference>
<gene>
    <name evidence="4" type="primary">LOC112053430</name>
</gene>
<evidence type="ECO:0000256" key="2">
    <source>
        <dbReference type="SAM" id="MobiDB-lite"/>
    </source>
</evidence>
<accession>A0A6J1NUZ2</accession>
<evidence type="ECO:0000256" key="1">
    <source>
        <dbReference type="ARBA" id="ARBA00022737"/>
    </source>
</evidence>
<feature type="region of interest" description="Disordered" evidence="2">
    <location>
        <begin position="190"/>
        <end position="229"/>
    </location>
</feature>
<keyword evidence="3" id="KW-1185">Reference proteome</keyword>
<dbReference type="GO" id="GO:0016460">
    <property type="term" value="C:myosin II complex"/>
    <property type="evidence" value="ECO:0007669"/>
    <property type="project" value="TreeGrafter"/>
</dbReference>
<sequence>MAQFDVFDPLANVTLRFTEEELSDIIEWFDNKSEPLLIINEGEPINVITIENLRQFLELKKFHKRCFHYPSYAEIMSQVEILKAGINRVLTKDQFIYLLDKWVIEPDLKHELKLAFKVFDTEKRDFLEIDEIKVIVTTYADVFNDAETREMLRDANVRGDGNVFYEDFVDSLFNVAPELYQLKAEFLYEDPKEDPSVPPDPIIEPEPEPEPAPSPPPPPPPEPKKKKKK</sequence>
<dbReference type="FunFam" id="1.10.238.10:FF:000001">
    <property type="entry name" value="Calmodulin 1"/>
    <property type="match status" value="1"/>
</dbReference>
<dbReference type="InterPro" id="IPR011992">
    <property type="entry name" value="EF-hand-dom_pair"/>
</dbReference>
<dbReference type="PANTHER" id="PTHR23048">
    <property type="entry name" value="MYOSIN LIGHT CHAIN 1, 3"/>
    <property type="match status" value="1"/>
</dbReference>
<keyword evidence="1" id="KW-0677">Repeat</keyword>
<dbReference type="SUPFAM" id="SSF47473">
    <property type="entry name" value="EF-hand"/>
    <property type="match status" value="1"/>
</dbReference>
<reference evidence="4" key="1">
    <citation type="submission" date="2025-08" db="UniProtKB">
        <authorList>
            <consortium name="RefSeq"/>
        </authorList>
    </citation>
    <scope>IDENTIFICATION</scope>
</reference>
<dbReference type="GeneID" id="112053430"/>
<dbReference type="RefSeq" id="XP_023948603.1">
    <property type="nucleotide sequence ID" value="XM_024092835.2"/>
</dbReference>
<dbReference type="OrthoDB" id="5975176at2759"/>
<proteinExistence type="predicted"/>
<dbReference type="KEGG" id="bany:112053430"/>
<name>A0A6J1NUZ2_BICAN</name>